<accession>A0A448XPB9</accession>
<evidence type="ECO:0000313" key="3">
    <source>
        <dbReference type="EMBL" id="VEL41557.1"/>
    </source>
</evidence>
<evidence type="ECO:0000256" key="2">
    <source>
        <dbReference type="ARBA" id="ARBA00022840"/>
    </source>
</evidence>
<dbReference type="EMBL" id="CAAALY010269910">
    <property type="protein sequence ID" value="VEL41557.1"/>
    <property type="molecule type" value="Genomic_DNA"/>
</dbReference>
<dbReference type="SUPFAM" id="SSF52540">
    <property type="entry name" value="P-loop containing nucleoside triphosphate hydrolases"/>
    <property type="match status" value="2"/>
</dbReference>
<evidence type="ECO:0000313" key="4">
    <source>
        <dbReference type="Proteomes" id="UP000784294"/>
    </source>
</evidence>
<dbReference type="Gene3D" id="3.40.50.300">
    <property type="entry name" value="P-loop containing nucleotide triphosphate hydrolases"/>
    <property type="match status" value="1"/>
</dbReference>
<dbReference type="OrthoDB" id="9972657at2759"/>
<keyword evidence="2" id="KW-0067">ATP-binding</keyword>
<sequence length="81" mass="8922">MLCGLPCSGKSTVCRLLVEELQSLAKARGRAVDCITVEEFAGADVHSTDGYNPRAVVFSDSHREREMRSRLKSDLTIPRQG</sequence>
<reference evidence="3" key="1">
    <citation type="submission" date="2018-11" db="EMBL/GenBank/DDBJ databases">
        <authorList>
            <consortium name="Pathogen Informatics"/>
        </authorList>
    </citation>
    <scope>NUCLEOTIDE SEQUENCE</scope>
</reference>
<proteinExistence type="predicted"/>
<protein>
    <submittedName>
        <fullName evidence="3">Uncharacterized protein</fullName>
    </submittedName>
</protein>
<keyword evidence="1" id="KW-0547">Nucleotide-binding</keyword>
<dbReference type="Proteomes" id="UP000784294">
    <property type="component" value="Unassembled WGS sequence"/>
</dbReference>
<comment type="caution">
    <text evidence="3">The sequence shown here is derived from an EMBL/GenBank/DDBJ whole genome shotgun (WGS) entry which is preliminary data.</text>
</comment>
<dbReference type="GO" id="GO:0005524">
    <property type="term" value="F:ATP binding"/>
    <property type="evidence" value="ECO:0007669"/>
    <property type="project" value="UniProtKB-KW"/>
</dbReference>
<dbReference type="Pfam" id="PF08433">
    <property type="entry name" value="KTI12"/>
    <property type="match status" value="1"/>
</dbReference>
<gene>
    <name evidence="3" type="ORF">PXEA_LOCUS34997</name>
</gene>
<keyword evidence="4" id="KW-1185">Reference proteome</keyword>
<evidence type="ECO:0000256" key="1">
    <source>
        <dbReference type="ARBA" id="ARBA00022741"/>
    </source>
</evidence>
<dbReference type="InterPro" id="IPR013641">
    <property type="entry name" value="KTI12/PSTK"/>
</dbReference>
<name>A0A448XPB9_9PLAT</name>
<organism evidence="3 4">
    <name type="scientific">Protopolystoma xenopodis</name>
    <dbReference type="NCBI Taxonomy" id="117903"/>
    <lineage>
        <taxon>Eukaryota</taxon>
        <taxon>Metazoa</taxon>
        <taxon>Spiralia</taxon>
        <taxon>Lophotrochozoa</taxon>
        <taxon>Platyhelminthes</taxon>
        <taxon>Monogenea</taxon>
        <taxon>Polyopisthocotylea</taxon>
        <taxon>Polystomatidea</taxon>
        <taxon>Polystomatidae</taxon>
        <taxon>Protopolystoma</taxon>
    </lineage>
</organism>
<dbReference type="InterPro" id="IPR027417">
    <property type="entry name" value="P-loop_NTPase"/>
</dbReference>
<dbReference type="AlphaFoldDB" id="A0A448XPB9"/>